<protein>
    <submittedName>
        <fullName evidence="1">Uncharacterized protein</fullName>
    </submittedName>
</protein>
<evidence type="ECO:0000313" key="2">
    <source>
        <dbReference type="Proteomes" id="UP000694564"/>
    </source>
</evidence>
<organism evidence="1 2">
    <name type="scientific">Sciurus vulgaris</name>
    <name type="common">Eurasian red squirrel</name>
    <dbReference type="NCBI Taxonomy" id="55149"/>
    <lineage>
        <taxon>Eukaryota</taxon>
        <taxon>Metazoa</taxon>
        <taxon>Chordata</taxon>
        <taxon>Craniata</taxon>
        <taxon>Vertebrata</taxon>
        <taxon>Euteleostomi</taxon>
        <taxon>Mammalia</taxon>
        <taxon>Eutheria</taxon>
        <taxon>Euarchontoglires</taxon>
        <taxon>Glires</taxon>
        <taxon>Rodentia</taxon>
        <taxon>Sciuromorpha</taxon>
        <taxon>Sciuridae</taxon>
        <taxon>Sciurinae</taxon>
        <taxon>Sciurini</taxon>
        <taxon>Sciurus</taxon>
    </lineage>
</organism>
<dbReference type="Ensembl" id="ENSSVLT00005036396.1">
    <property type="protein sequence ID" value="ENSSVLP00005032826.1"/>
    <property type="gene ID" value="ENSSVLG00005025723.1"/>
</dbReference>
<reference evidence="1" key="1">
    <citation type="submission" date="2025-08" db="UniProtKB">
        <authorList>
            <consortium name="Ensembl"/>
        </authorList>
    </citation>
    <scope>IDENTIFICATION</scope>
</reference>
<reference evidence="1" key="2">
    <citation type="submission" date="2025-09" db="UniProtKB">
        <authorList>
            <consortium name="Ensembl"/>
        </authorList>
    </citation>
    <scope>IDENTIFICATION</scope>
</reference>
<dbReference type="GeneTree" id="ENSGT01100000267025"/>
<accession>A0A8D2E1H6</accession>
<evidence type="ECO:0000313" key="1">
    <source>
        <dbReference type="Ensembl" id="ENSSVLP00005032826.1"/>
    </source>
</evidence>
<keyword evidence="2" id="KW-1185">Reference proteome</keyword>
<dbReference type="Proteomes" id="UP000694564">
    <property type="component" value="Chromosome 17"/>
</dbReference>
<name>A0A8D2E1H6_SCIVU</name>
<sequence>TLKSCSGFSGFCASPTEESYGSLISSHNSNTMSDIWTQHMRPKIYFQKRTFLK</sequence>
<dbReference type="AlphaFoldDB" id="A0A8D2E1H6"/>
<proteinExistence type="predicted"/>